<dbReference type="Proteomes" id="UP000050417">
    <property type="component" value="Unassembled WGS sequence"/>
</dbReference>
<gene>
    <name evidence="1" type="ORF">ADN00_00685</name>
</gene>
<name>A0A0P6XY67_9CHLR</name>
<organism evidence="1 2">
    <name type="scientific">Ornatilinea apprima</name>
    <dbReference type="NCBI Taxonomy" id="1134406"/>
    <lineage>
        <taxon>Bacteria</taxon>
        <taxon>Bacillati</taxon>
        <taxon>Chloroflexota</taxon>
        <taxon>Anaerolineae</taxon>
        <taxon>Anaerolineales</taxon>
        <taxon>Anaerolineaceae</taxon>
        <taxon>Ornatilinea</taxon>
    </lineage>
</organism>
<sequence>MTDMNPTSEERDAYHAFLLRLWRTQSQGKTQWRASLESPHTGERQSFASLEQLFAFLSERCEGQPPEDDWRPR</sequence>
<comment type="caution">
    <text evidence="1">The sequence shown here is derived from an EMBL/GenBank/DDBJ whole genome shotgun (WGS) entry which is preliminary data.</text>
</comment>
<reference evidence="1 2" key="1">
    <citation type="submission" date="2015-07" db="EMBL/GenBank/DDBJ databases">
        <title>Genome sequence of Ornatilinea apprima DSM 23815.</title>
        <authorList>
            <person name="Hemp J."/>
            <person name="Ward L.M."/>
            <person name="Pace L.A."/>
            <person name="Fischer W.W."/>
        </authorList>
    </citation>
    <scope>NUCLEOTIDE SEQUENCE [LARGE SCALE GENOMIC DNA]</scope>
    <source>
        <strain evidence="1 2">P3M-1</strain>
    </source>
</reference>
<accession>A0A0P6XY67</accession>
<dbReference type="AlphaFoldDB" id="A0A0P6XY67"/>
<proteinExistence type="predicted"/>
<dbReference type="EMBL" id="LGCL01000002">
    <property type="protein sequence ID" value="KPL81079.1"/>
    <property type="molecule type" value="Genomic_DNA"/>
</dbReference>
<dbReference type="STRING" id="1134406.ADN00_00685"/>
<evidence type="ECO:0000313" key="2">
    <source>
        <dbReference type="Proteomes" id="UP000050417"/>
    </source>
</evidence>
<keyword evidence="2" id="KW-1185">Reference proteome</keyword>
<protein>
    <submittedName>
        <fullName evidence="1">Uncharacterized protein</fullName>
    </submittedName>
</protein>
<evidence type="ECO:0000313" key="1">
    <source>
        <dbReference type="EMBL" id="KPL81079.1"/>
    </source>
</evidence>